<feature type="transmembrane region" description="Helical" evidence="9">
    <location>
        <begin position="229"/>
        <end position="248"/>
    </location>
</feature>
<evidence type="ECO:0000256" key="9">
    <source>
        <dbReference type="SAM" id="Phobius"/>
    </source>
</evidence>
<keyword evidence="5 9" id="KW-1133">Transmembrane helix</keyword>
<evidence type="ECO:0000256" key="5">
    <source>
        <dbReference type="ARBA" id="ARBA00022989"/>
    </source>
</evidence>
<gene>
    <name evidence="10" type="ORF">HELGO_WM30803</name>
</gene>
<comment type="similarity">
    <text evidence="8">Belongs to the anion channel-forming bestrophin (TC 1.A.46) family.</text>
</comment>
<feature type="transmembrane region" description="Helical" evidence="9">
    <location>
        <begin position="204"/>
        <end position="223"/>
    </location>
</feature>
<proteinExistence type="inferred from homology"/>
<accession>A0A6S6S6G5</accession>
<sequence>MLIRYKMPLLYVLKTAMPDFLIVLIIACTVYFIEWELGLLLMDLSFSIPAFLGTAISVLLSFKIGQSYDRWWEARKIWGAIVNDSRSLVLQSQAFIDKEQSSTIKRIAYRQIAWCYVLGRSLRGLDPLVGMEAYLSPEDMQHVSKQANKSLAIIQLNTLELERLEALDLLTEYKQVQLDQTLVRLCASMGKTERIKHTVFPTKYRMFLHLSIYLFVICLTIATSATSAIPFYFGFPLIMSIATIFFMLEGTAYNLQDPFENRPSDTPITAIARTIEINIRELLQEEEGIPKPQAVEKGFYLM</sequence>
<evidence type="ECO:0000313" key="10">
    <source>
        <dbReference type="EMBL" id="CAA6801097.1"/>
    </source>
</evidence>
<organism evidence="10">
    <name type="scientific">uncultured Aureispira sp</name>
    <dbReference type="NCBI Taxonomy" id="1331704"/>
    <lineage>
        <taxon>Bacteria</taxon>
        <taxon>Pseudomonadati</taxon>
        <taxon>Bacteroidota</taxon>
        <taxon>Saprospiria</taxon>
        <taxon>Saprospirales</taxon>
        <taxon>Saprospiraceae</taxon>
        <taxon>Aureispira</taxon>
        <taxon>environmental samples</taxon>
    </lineage>
</organism>
<feature type="transmembrane region" description="Helical" evidence="9">
    <location>
        <begin position="39"/>
        <end position="62"/>
    </location>
</feature>
<evidence type="ECO:0000256" key="2">
    <source>
        <dbReference type="ARBA" id="ARBA00022448"/>
    </source>
</evidence>
<dbReference type="Pfam" id="PF25539">
    <property type="entry name" value="Bestrophin_2"/>
    <property type="match status" value="1"/>
</dbReference>
<keyword evidence="3" id="KW-1003">Cell membrane</keyword>
<evidence type="ECO:0000256" key="8">
    <source>
        <dbReference type="ARBA" id="ARBA00034708"/>
    </source>
</evidence>
<keyword evidence="6" id="KW-0406">Ion transport</keyword>
<evidence type="ECO:0000256" key="6">
    <source>
        <dbReference type="ARBA" id="ARBA00023065"/>
    </source>
</evidence>
<dbReference type="GO" id="GO:0005254">
    <property type="term" value="F:chloride channel activity"/>
    <property type="evidence" value="ECO:0007669"/>
    <property type="project" value="InterPro"/>
</dbReference>
<protein>
    <submittedName>
        <fullName evidence="10">Probable membrane protein STY1534</fullName>
    </submittedName>
</protein>
<evidence type="ECO:0000256" key="3">
    <source>
        <dbReference type="ARBA" id="ARBA00022475"/>
    </source>
</evidence>
<reference evidence="10" key="1">
    <citation type="submission" date="2020-01" db="EMBL/GenBank/DDBJ databases">
        <authorList>
            <person name="Meier V. D."/>
            <person name="Meier V D."/>
        </authorList>
    </citation>
    <scope>NUCLEOTIDE SEQUENCE</scope>
    <source>
        <strain evidence="10">HLG_WM_MAG_10</strain>
    </source>
</reference>
<dbReference type="GO" id="GO:0005886">
    <property type="term" value="C:plasma membrane"/>
    <property type="evidence" value="ECO:0007669"/>
    <property type="project" value="UniProtKB-SubCell"/>
</dbReference>
<keyword evidence="7 9" id="KW-0472">Membrane</keyword>
<keyword evidence="4 9" id="KW-0812">Transmembrane</keyword>
<keyword evidence="2" id="KW-0813">Transport</keyword>
<evidence type="ECO:0000256" key="4">
    <source>
        <dbReference type="ARBA" id="ARBA00022692"/>
    </source>
</evidence>
<evidence type="ECO:0000256" key="7">
    <source>
        <dbReference type="ARBA" id="ARBA00023136"/>
    </source>
</evidence>
<name>A0A6S6S6G5_9BACT</name>
<dbReference type="PANTHER" id="PTHR33281">
    <property type="entry name" value="UPF0187 PROTEIN YNEE"/>
    <property type="match status" value="1"/>
</dbReference>
<evidence type="ECO:0000256" key="1">
    <source>
        <dbReference type="ARBA" id="ARBA00004651"/>
    </source>
</evidence>
<dbReference type="InterPro" id="IPR044669">
    <property type="entry name" value="YneE/VCCN1/2-like"/>
</dbReference>
<comment type="subcellular location">
    <subcellularLocation>
        <location evidence="1">Cell membrane</location>
        <topology evidence="1">Multi-pass membrane protein</topology>
    </subcellularLocation>
</comment>
<dbReference type="EMBL" id="CACVAQ010000060">
    <property type="protein sequence ID" value="CAA6801097.1"/>
    <property type="molecule type" value="Genomic_DNA"/>
</dbReference>
<feature type="transmembrane region" description="Helical" evidence="9">
    <location>
        <begin position="12"/>
        <end position="33"/>
    </location>
</feature>
<dbReference type="AlphaFoldDB" id="A0A6S6S6G5"/>
<dbReference type="PANTHER" id="PTHR33281:SF19">
    <property type="entry name" value="VOLTAGE-DEPENDENT ANION CHANNEL-FORMING PROTEIN YNEE"/>
    <property type="match status" value="1"/>
</dbReference>